<keyword evidence="4 11" id="KW-0378">Hydrolase</keyword>
<evidence type="ECO:0000313" key="13">
    <source>
        <dbReference type="EMBL" id="AST92896.1"/>
    </source>
</evidence>
<protein>
    <recommendedName>
        <fullName evidence="11">Probable inosine/xanthosine triphosphatase</fullName>
        <shortName evidence="11">ITPase/XTPase</shortName>
        <ecNumber evidence="11">3.6.1.73</ecNumber>
    </recommendedName>
    <alternativeName>
        <fullName evidence="11">Non-canonical purine NTP phosphatase</fullName>
    </alternativeName>
    <alternativeName>
        <fullName evidence="11">Non-standard purine NTP phosphatase</fullName>
    </alternativeName>
    <alternativeName>
        <fullName evidence="11">Nucleoside-triphosphate phosphatase</fullName>
        <shortName evidence="11">NTPase</shortName>
    </alternativeName>
</protein>
<dbReference type="Pfam" id="PF01931">
    <property type="entry name" value="NTPase_I-T"/>
    <property type="match status" value="1"/>
</dbReference>
<dbReference type="GO" id="GO:0103023">
    <property type="term" value="F:ITPase activity"/>
    <property type="evidence" value="ECO:0007669"/>
    <property type="project" value="UniProtKB-EC"/>
</dbReference>
<evidence type="ECO:0000256" key="9">
    <source>
        <dbReference type="ARBA" id="ARBA00048781"/>
    </source>
</evidence>
<organism evidence="13 14">
    <name type="scientific">Sutcliffiella cohnii</name>
    <dbReference type="NCBI Taxonomy" id="33932"/>
    <lineage>
        <taxon>Bacteria</taxon>
        <taxon>Bacillati</taxon>
        <taxon>Bacillota</taxon>
        <taxon>Bacilli</taxon>
        <taxon>Bacillales</taxon>
        <taxon>Bacillaceae</taxon>
        <taxon>Sutcliffiella</taxon>
    </lineage>
</organism>
<evidence type="ECO:0000256" key="11">
    <source>
        <dbReference type="HAMAP-Rule" id="MF_00648"/>
    </source>
</evidence>
<dbReference type="KEGG" id="bcoh:BC6307_17185"/>
<dbReference type="EMBL" id="CP018866">
    <property type="protein sequence ID" value="AST92896.1"/>
    <property type="molecule type" value="Genomic_DNA"/>
</dbReference>
<evidence type="ECO:0000256" key="8">
    <source>
        <dbReference type="ARBA" id="ARBA00048174"/>
    </source>
</evidence>
<evidence type="ECO:0000259" key="12">
    <source>
        <dbReference type="Pfam" id="PF01931"/>
    </source>
</evidence>
<accession>A0A223KTX7</accession>
<evidence type="ECO:0000256" key="2">
    <source>
        <dbReference type="ARBA" id="ARBA00022723"/>
    </source>
</evidence>
<feature type="domain" description="Non-canonical purine NTP phosphatase/PRRC1" evidence="12">
    <location>
        <begin position="12"/>
        <end position="170"/>
    </location>
</feature>
<comment type="subunit">
    <text evidence="11">Homodimer.</text>
</comment>
<comment type="caution">
    <text evidence="11">Lacks conserved residue(s) required for the propagation of feature annotation.</text>
</comment>
<dbReference type="PANTHER" id="PTHR34699">
    <property type="match status" value="1"/>
</dbReference>
<comment type="catalytic activity">
    <reaction evidence="8 11">
        <text>ITP + H2O = IDP + phosphate + H(+)</text>
        <dbReference type="Rhea" id="RHEA:28330"/>
        <dbReference type="ChEBI" id="CHEBI:15377"/>
        <dbReference type="ChEBI" id="CHEBI:15378"/>
        <dbReference type="ChEBI" id="CHEBI:43474"/>
        <dbReference type="ChEBI" id="CHEBI:58280"/>
        <dbReference type="ChEBI" id="CHEBI:61402"/>
        <dbReference type="EC" id="3.6.1.73"/>
    </reaction>
</comment>
<keyword evidence="6 11" id="KW-0546">Nucleotide metabolism</keyword>
<dbReference type="InterPro" id="IPR029001">
    <property type="entry name" value="ITPase-like_fam"/>
</dbReference>
<reference evidence="13 14" key="1">
    <citation type="submission" date="2016-12" db="EMBL/GenBank/DDBJ databases">
        <title>The whole genome sequencing and assembly of Bacillus cohnii DSM 6307T strain.</title>
        <authorList>
            <person name="Lee Y.-J."/>
            <person name="Yi H."/>
            <person name="Bahn Y.-S."/>
            <person name="Kim J.F."/>
            <person name="Lee D.-W."/>
        </authorList>
    </citation>
    <scope>NUCLEOTIDE SEQUENCE [LARGE SCALE GENOMIC DNA]</scope>
    <source>
        <strain evidence="13 14">DSM 6307</strain>
    </source>
</reference>
<evidence type="ECO:0000256" key="7">
    <source>
        <dbReference type="ARBA" id="ARBA00023211"/>
    </source>
</evidence>
<keyword evidence="3 11" id="KW-0547">Nucleotide-binding</keyword>
<dbReference type="HAMAP" id="MF_00648">
    <property type="entry name" value="Non_canon_purine_NTPase_YjjX"/>
    <property type="match status" value="1"/>
</dbReference>
<keyword evidence="2 11" id="KW-0479">Metal-binding</keyword>
<keyword evidence="7 11" id="KW-0464">Manganese</keyword>
<dbReference type="GO" id="GO:0009117">
    <property type="term" value="P:nucleotide metabolic process"/>
    <property type="evidence" value="ECO:0007669"/>
    <property type="project" value="UniProtKB-KW"/>
</dbReference>
<name>A0A223KTX7_9BACI</name>
<evidence type="ECO:0000256" key="3">
    <source>
        <dbReference type="ARBA" id="ARBA00022741"/>
    </source>
</evidence>
<dbReference type="NCBIfam" id="NF002850">
    <property type="entry name" value="PRK03114.1"/>
    <property type="match status" value="1"/>
</dbReference>
<sequence length="180" mass="19467">MEVRNLETFIIGSNNPTKIRALKNALSSLQIEGNVLTVNAPSGVKAQPIGDEETAKGAINRAKNALVLNNGTIGIGLEGGVVMMNETIYLCNWGALVTKNGEEFSASGAKIPLPIEFKDQLLAGKELGDLMDQYCSKEGIRKKEGAIGIFTDGAMNRAAMFEHVVKLLLGQWQYVMKNKK</sequence>
<dbReference type="AlphaFoldDB" id="A0A223KTX7"/>
<evidence type="ECO:0000256" key="5">
    <source>
        <dbReference type="ARBA" id="ARBA00022842"/>
    </source>
</evidence>
<dbReference type="PANTHER" id="PTHR34699:SF2">
    <property type="entry name" value="NON-CANONICAL PURINE NTP PHOSPHATASE_PRRC1 DOMAIN-CONTAINING PROTEIN"/>
    <property type="match status" value="1"/>
</dbReference>
<comment type="similarity">
    <text evidence="10 11">Belongs to the YjjX NTPase family.</text>
</comment>
<dbReference type="STRING" id="1314751.GCA_001591425_01121"/>
<dbReference type="SUPFAM" id="SSF52972">
    <property type="entry name" value="ITPase-like"/>
    <property type="match status" value="1"/>
</dbReference>
<comment type="catalytic activity">
    <reaction evidence="9 11">
        <text>XTP + H2O = XDP + phosphate + H(+)</text>
        <dbReference type="Rhea" id="RHEA:28406"/>
        <dbReference type="ChEBI" id="CHEBI:15377"/>
        <dbReference type="ChEBI" id="CHEBI:15378"/>
        <dbReference type="ChEBI" id="CHEBI:43474"/>
        <dbReference type="ChEBI" id="CHEBI:59884"/>
        <dbReference type="ChEBI" id="CHEBI:61314"/>
        <dbReference type="EC" id="3.6.1.73"/>
    </reaction>
</comment>
<comment type="function">
    <text evidence="11">Phosphatase that hydrolyzes non-canonical purine nucleotides such as XTP and ITP to their respective diphosphate derivatives. Probably excludes non-canonical purines from DNA/RNA precursor pool, thus preventing their incorporation into DNA/RNA and avoiding chromosomal lesions.</text>
</comment>
<evidence type="ECO:0000256" key="4">
    <source>
        <dbReference type="ARBA" id="ARBA00022801"/>
    </source>
</evidence>
<dbReference type="Proteomes" id="UP000215224">
    <property type="component" value="Chromosome"/>
</dbReference>
<evidence type="ECO:0000256" key="6">
    <source>
        <dbReference type="ARBA" id="ARBA00023080"/>
    </source>
</evidence>
<dbReference type="GO" id="GO:0000166">
    <property type="term" value="F:nucleotide binding"/>
    <property type="evidence" value="ECO:0007669"/>
    <property type="project" value="UniProtKB-KW"/>
</dbReference>
<dbReference type="InterPro" id="IPR026533">
    <property type="entry name" value="NTPase/PRRC1"/>
</dbReference>
<evidence type="ECO:0000256" key="1">
    <source>
        <dbReference type="ARBA" id="ARBA00001936"/>
    </source>
</evidence>
<keyword evidence="14" id="KW-1185">Reference proteome</keyword>
<dbReference type="EC" id="3.6.1.73" evidence="11"/>
<keyword evidence="5 11" id="KW-0460">Magnesium</keyword>
<evidence type="ECO:0000313" key="14">
    <source>
        <dbReference type="Proteomes" id="UP000215224"/>
    </source>
</evidence>
<evidence type="ECO:0000256" key="10">
    <source>
        <dbReference type="ARBA" id="ARBA00060855"/>
    </source>
</evidence>
<comment type="cofactor">
    <cofactor evidence="11">
        <name>Mg(2+)</name>
        <dbReference type="ChEBI" id="CHEBI:18420"/>
    </cofactor>
    <cofactor evidence="11">
        <name>Mn(2+)</name>
        <dbReference type="ChEBI" id="CHEBI:29035"/>
    </cofactor>
    <text evidence="11">Binds 1 divalent metal cation per subunit; can use either Mg(2+) or Mn(2+).</text>
</comment>
<dbReference type="GO" id="GO:0046872">
    <property type="term" value="F:metal ion binding"/>
    <property type="evidence" value="ECO:0007669"/>
    <property type="project" value="UniProtKB-KW"/>
</dbReference>
<dbReference type="Gene3D" id="3.90.950.10">
    <property type="match status" value="1"/>
</dbReference>
<gene>
    <name evidence="13" type="primary">yjjX</name>
    <name evidence="13" type="ORF">BC6307_17185</name>
</gene>
<comment type="cofactor">
    <cofactor evidence="1">
        <name>Mn(2+)</name>
        <dbReference type="ChEBI" id="CHEBI:29035"/>
    </cofactor>
</comment>
<dbReference type="InterPro" id="IPR002786">
    <property type="entry name" value="Non_canon_purine_NTPase"/>
</dbReference>
<dbReference type="InterPro" id="IPR050299">
    <property type="entry name" value="YjjX_NTPase"/>
</dbReference>
<proteinExistence type="inferred from homology"/>
<dbReference type="FunFam" id="3.90.950.10:FF:000002">
    <property type="entry name" value="Inosine/xanthosine triphosphatase"/>
    <property type="match status" value="1"/>
</dbReference>